<reference evidence="2" key="1">
    <citation type="submission" date="2020-11" db="EMBL/GenBank/DDBJ databases">
        <authorList>
            <consortium name="DOE Joint Genome Institute"/>
            <person name="Ahrendt S."/>
            <person name="Riley R."/>
            <person name="Andreopoulos W."/>
            <person name="Labutti K."/>
            <person name="Pangilinan J."/>
            <person name="Ruiz-Duenas F.J."/>
            <person name="Barrasa J.M."/>
            <person name="Sanchez-Garcia M."/>
            <person name="Camarero S."/>
            <person name="Miyauchi S."/>
            <person name="Serrano A."/>
            <person name="Linde D."/>
            <person name="Babiker R."/>
            <person name="Drula E."/>
            <person name="Ayuso-Fernandez I."/>
            <person name="Pacheco R."/>
            <person name="Padilla G."/>
            <person name="Ferreira P."/>
            <person name="Barriuso J."/>
            <person name="Kellner H."/>
            <person name="Castanera R."/>
            <person name="Alfaro M."/>
            <person name="Ramirez L."/>
            <person name="Pisabarro A.G."/>
            <person name="Kuo A."/>
            <person name="Tritt A."/>
            <person name="Lipzen A."/>
            <person name="He G."/>
            <person name="Yan M."/>
            <person name="Ng V."/>
            <person name="Cullen D."/>
            <person name="Martin F."/>
            <person name="Rosso M.-N."/>
            <person name="Henrissat B."/>
            <person name="Hibbett D."/>
            <person name="Martinez A.T."/>
            <person name="Grigoriev I.V."/>
        </authorList>
    </citation>
    <scope>NUCLEOTIDE SEQUENCE</scope>
    <source>
        <strain evidence="2">AH 40177</strain>
    </source>
</reference>
<dbReference type="EMBL" id="JADNRY010000068">
    <property type="protein sequence ID" value="KAF9067808.1"/>
    <property type="molecule type" value="Genomic_DNA"/>
</dbReference>
<feature type="region of interest" description="Disordered" evidence="1">
    <location>
        <begin position="79"/>
        <end position="137"/>
    </location>
</feature>
<evidence type="ECO:0000313" key="3">
    <source>
        <dbReference type="Proteomes" id="UP000772434"/>
    </source>
</evidence>
<organism evidence="2 3">
    <name type="scientific">Rhodocollybia butyracea</name>
    <dbReference type="NCBI Taxonomy" id="206335"/>
    <lineage>
        <taxon>Eukaryota</taxon>
        <taxon>Fungi</taxon>
        <taxon>Dikarya</taxon>
        <taxon>Basidiomycota</taxon>
        <taxon>Agaricomycotina</taxon>
        <taxon>Agaricomycetes</taxon>
        <taxon>Agaricomycetidae</taxon>
        <taxon>Agaricales</taxon>
        <taxon>Marasmiineae</taxon>
        <taxon>Omphalotaceae</taxon>
        <taxon>Rhodocollybia</taxon>
    </lineage>
</organism>
<gene>
    <name evidence="2" type="ORF">BDP27DRAFT_1422541</name>
</gene>
<dbReference type="Proteomes" id="UP000772434">
    <property type="component" value="Unassembled WGS sequence"/>
</dbReference>
<feature type="region of interest" description="Disordered" evidence="1">
    <location>
        <begin position="423"/>
        <end position="454"/>
    </location>
</feature>
<feature type="compositionally biased region" description="Polar residues" evidence="1">
    <location>
        <begin position="106"/>
        <end position="126"/>
    </location>
</feature>
<feature type="compositionally biased region" description="Basic residues" evidence="1">
    <location>
        <begin position="439"/>
        <end position="448"/>
    </location>
</feature>
<evidence type="ECO:0000256" key="1">
    <source>
        <dbReference type="SAM" id="MobiDB-lite"/>
    </source>
</evidence>
<feature type="compositionally biased region" description="Polar residues" evidence="1">
    <location>
        <begin position="1"/>
        <end position="23"/>
    </location>
</feature>
<protein>
    <submittedName>
        <fullName evidence="2">Uncharacterized protein</fullName>
    </submittedName>
</protein>
<feature type="compositionally biased region" description="Basic and acidic residues" evidence="1">
    <location>
        <begin position="127"/>
        <end position="137"/>
    </location>
</feature>
<keyword evidence="3" id="KW-1185">Reference proteome</keyword>
<sequence>MSDSPSSLVGSRVTQSHRASTPSREQDVSLCFHAFVPSISRIFNELLNKVYPNALQQDHRAHIEAEDAGETVDDEDVELEEEFLGEGDRFSPALPPSLHVPPHTAKSLSPLSKPFASSNLSPPLSKTQKENLAKRVQERAKRAQAAQQRKATNNLKPRAVRHAQGAQPSLVTFDTSSLPISSTGWTGFLWRNLAVLTSTNGLKLLAWDGKTCIVLVDRSDCIIAVLGGVPPGSQGAEWQALVRRLNVAIRKCSEQSTFTTKETCHPWGTFTARATGIAYGRGRQVPGKIAGIANLEEMRKLMDDVDLQRVAGLSNSLFNAFGHKTFTKYKDTLSKYLAHDSRLHPTSPHTVFAATTVNFGPQTCTPPHLDAGNTAHGWCTDTAAGTMILFPSVLIMHSNIPISPHKTHYSLIQYSAGDFSAGGTTAGVPTKPGLPGLPGRRKRNGNRIKHTDGS</sequence>
<proteinExistence type="predicted"/>
<evidence type="ECO:0000313" key="2">
    <source>
        <dbReference type="EMBL" id="KAF9067808.1"/>
    </source>
</evidence>
<accession>A0A9P5PPV0</accession>
<feature type="region of interest" description="Disordered" evidence="1">
    <location>
        <begin position="1"/>
        <end position="24"/>
    </location>
</feature>
<name>A0A9P5PPV0_9AGAR</name>
<dbReference type="AlphaFoldDB" id="A0A9P5PPV0"/>
<dbReference type="OrthoDB" id="3202607at2759"/>
<comment type="caution">
    <text evidence="2">The sequence shown here is derived from an EMBL/GenBank/DDBJ whole genome shotgun (WGS) entry which is preliminary data.</text>
</comment>